<reference evidence="2" key="1">
    <citation type="submission" date="2022-11" db="UniProtKB">
        <authorList>
            <consortium name="WormBaseParasite"/>
        </authorList>
    </citation>
    <scope>IDENTIFICATION</scope>
</reference>
<sequence length="337" mass="37118">HHVDDIKEVEVEVEEEYEEPQVPPEEQKAKGPNDLDDEEPRLPPEEPPLLPQDPPVLPKDRVCFETCCNKTGEGTCCNKQADVENGAFQLQAAEEVAAEVEEGEYDLKEKPEEEAIDLLLVVLDCARLLPPRVDEASPLSSRQCRTPSSESFNETFRSSPGYQAVSPASTTRHVSISDISISSPPSGPRPSDTSRSDLIVNTGPGMSPAPRLSGCTALLPHATPLNDRKDTPHPASPVSPVSWTCSGTLNERQELMRPVMEMLQNFGQDNKNNKIRKEKDCETELIQAENKKTQPSSALPLKVFDEEIPDVELPAQIMAPPVNGFLAKTMKYLFTGK</sequence>
<dbReference type="WBParaSite" id="ES5_v2.g21231.t1">
    <property type="protein sequence ID" value="ES5_v2.g21231.t1"/>
    <property type="gene ID" value="ES5_v2.g21231"/>
</dbReference>
<name>A0AC34FV00_9BILA</name>
<evidence type="ECO:0000313" key="1">
    <source>
        <dbReference type="Proteomes" id="UP000887579"/>
    </source>
</evidence>
<dbReference type="Proteomes" id="UP000887579">
    <property type="component" value="Unplaced"/>
</dbReference>
<protein>
    <submittedName>
        <fullName evidence="2">Uncharacterized protein</fullName>
    </submittedName>
</protein>
<organism evidence="1 2">
    <name type="scientific">Panagrolaimus sp. ES5</name>
    <dbReference type="NCBI Taxonomy" id="591445"/>
    <lineage>
        <taxon>Eukaryota</taxon>
        <taxon>Metazoa</taxon>
        <taxon>Ecdysozoa</taxon>
        <taxon>Nematoda</taxon>
        <taxon>Chromadorea</taxon>
        <taxon>Rhabditida</taxon>
        <taxon>Tylenchina</taxon>
        <taxon>Panagrolaimomorpha</taxon>
        <taxon>Panagrolaimoidea</taxon>
        <taxon>Panagrolaimidae</taxon>
        <taxon>Panagrolaimus</taxon>
    </lineage>
</organism>
<proteinExistence type="predicted"/>
<evidence type="ECO:0000313" key="2">
    <source>
        <dbReference type="WBParaSite" id="ES5_v2.g21231.t1"/>
    </source>
</evidence>
<accession>A0AC34FV00</accession>